<feature type="non-terminal residue" evidence="1">
    <location>
        <position position="1"/>
    </location>
</feature>
<reference evidence="1" key="1">
    <citation type="journal article" date="2015" name="Nature">
        <title>Complex archaea that bridge the gap between prokaryotes and eukaryotes.</title>
        <authorList>
            <person name="Spang A."/>
            <person name="Saw J.H."/>
            <person name="Jorgensen S.L."/>
            <person name="Zaremba-Niedzwiedzka K."/>
            <person name="Martijn J."/>
            <person name="Lind A.E."/>
            <person name="van Eijk R."/>
            <person name="Schleper C."/>
            <person name="Guy L."/>
            <person name="Ettema T.J."/>
        </authorList>
    </citation>
    <scope>NUCLEOTIDE SEQUENCE</scope>
</reference>
<sequence length="290" mass="32207">HPTVYQQIFEVIKIGDGQGTDTRFPTLYGINPVFVPELGEIPFGDIDDTSTTVSPVKFGIRMGISQEMIDDNEVGLVDFMSRKTGQQMAILRDQESFKALHTFNMTGAVVDQSLPTHISNKKRGAFYTTGAFTNQQSATAVNWETLLNTAIQQMKDQEITFNNETYKIPVFVDTIIANSVRDISLRKLLRTTTVIQATGMGDTDNGLVTHVAGNNIWNGALNVITTPYMARGQAYLVQGRRGLVFLERKPVSVQQNANWAFDAQETRALTRFMPAVVEERSMFSILLGTA</sequence>
<dbReference type="AlphaFoldDB" id="A0A0F8Z3B4"/>
<comment type="caution">
    <text evidence="1">The sequence shown here is derived from an EMBL/GenBank/DDBJ whole genome shotgun (WGS) entry which is preliminary data.</text>
</comment>
<gene>
    <name evidence="1" type="ORF">LCGC14_2745550</name>
</gene>
<proteinExistence type="predicted"/>
<evidence type="ECO:0008006" key="2">
    <source>
        <dbReference type="Google" id="ProtNLM"/>
    </source>
</evidence>
<dbReference type="Pfam" id="PF25209">
    <property type="entry name" value="Phage_capsid_4"/>
    <property type="match status" value="1"/>
</dbReference>
<dbReference type="EMBL" id="LAZR01050063">
    <property type="protein sequence ID" value="KKK88203.1"/>
    <property type="molecule type" value="Genomic_DNA"/>
</dbReference>
<name>A0A0F8Z3B4_9ZZZZ</name>
<evidence type="ECO:0000313" key="1">
    <source>
        <dbReference type="EMBL" id="KKK88203.1"/>
    </source>
</evidence>
<organism evidence="1">
    <name type="scientific">marine sediment metagenome</name>
    <dbReference type="NCBI Taxonomy" id="412755"/>
    <lineage>
        <taxon>unclassified sequences</taxon>
        <taxon>metagenomes</taxon>
        <taxon>ecological metagenomes</taxon>
    </lineage>
</organism>
<accession>A0A0F8Z3B4</accession>
<dbReference type="SUPFAM" id="SSF56563">
    <property type="entry name" value="Major capsid protein gp5"/>
    <property type="match status" value="1"/>
</dbReference>
<protein>
    <recommendedName>
        <fullName evidence="2">Bacteriophage Mu GpT domain-containing protein</fullName>
    </recommendedName>
</protein>